<gene>
    <name evidence="1" type="ORF">NA57DRAFT_70414</name>
</gene>
<dbReference type="InterPro" id="IPR029058">
    <property type="entry name" value="AB_hydrolase_fold"/>
</dbReference>
<accession>A0A9P4IQF1</accession>
<dbReference type="Proteomes" id="UP000799772">
    <property type="component" value="Unassembled WGS sequence"/>
</dbReference>
<evidence type="ECO:0000313" key="1">
    <source>
        <dbReference type="EMBL" id="KAF2104197.1"/>
    </source>
</evidence>
<dbReference type="OrthoDB" id="94039at2759"/>
<organism evidence="1 2">
    <name type="scientific">Rhizodiscina lignyota</name>
    <dbReference type="NCBI Taxonomy" id="1504668"/>
    <lineage>
        <taxon>Eukaryota</taxon>
        <taxon>Fungi</taxon>
        <taxon>Dikarya</taxon>
        <taxon>Ascomycota</taxon>
        <taxon>Pezizomycotina</taxon>
        <taxon>Dothideomycetes</taxon>
        <taxon>Pleosporomycetidae</taxon>
        <taxon>Aulographales</taxon>
        <taxon>Rhizodiscinaceae</taxon>
        <taxon>Rhizodiscina</taxon>
    </lineage>
</organism>
<dbReference type="SUPFAM" id="SSF53474">
    <property type="entry name" value="alpha/beta-Hydrolases"/>
    <property type="match status" value="1"/>
</dbReference>
<dbReference type="AlphaFoldDB" id="A0A9P4IQF1"/>
<dbReference type="Gene3D" id="3.40.50.1820">
    <property type="entry name" value="alpha/beta hydrolase"/>
    <property type="match status" value="1"/>
</dbReference>
<keyword evidence="2" id="KW-1185">Reference proteome</keyword>
<proteinExistence type="predicted"/>
<protein>
    <recommendedName>
        <fullName evidence="3">AB hydrolase-1 domain-containing protein</fullName>
    </recommendedName>
</protein>
<evidence type="ECO:0000313" key="2">
    <source>
        <dbReference type="Proteomes" id="UP000799772"/>
    </source>
</evidence>
<dbReference type="EMBL" id="ML978121">
    <property type="protein sequence ID" value="KAF2104197.1"/>
    <property type="molecule type" value="Genomic_DNA"/>
</dbReference>
<sequence length="437" mass="49026">MSTDKWKVTKHMTTASNLRGYPRGAVSDFLPRPLRLAVKQFTPLNNISPSPGDVTLIVSGGICASKESFEPFFDALLSQSEKQNQDGKQDAAFRIRNIWIADPWNVAESYRLNEDLVGDEPHWLDHTRDLYHLINTFQSQLPPPIIGVGESWGAGHMIVLSTWHPRLFAGILALEPALGPGHPLMGADFNTRVVNWPAPPKFFPGAMVSRRPDRWATMDDAKRHLNKTPYYAQMDPRVREKAFAAELREVSDESSSYVTLATPKFVEAHHWGRGDPPLKGIPPYPPYEAPIPASRVVQGFHILEGPMFHEASKHVPCPVHFVWGNKSFLSNVPDFKESFYRRFGSAELAGGGMEKGQLTSTTVDGAGHAVSLIKPEETAEASVEWLNEMSRRWKEDWEARKKGPPFEKKLSDDWMDRVRALDKLANDHPGLAPKGRL</sequence>
<evidence type="ECO:0008006" key="3">
    <source>
        <dbReference type="Google" id="ProtNLM"/>
    </source>
</evidence>
<reference evidence="1" key="1">
    <citation type="journal article" date="2020" name="Stud. Mycol.">
        <title>101 Dothideomycetes genomes: a test case for predicting lifestyles and emergence of pathogens.</title>
        <authorList>
            <person name="Haridas S."/>
            <person name="Albert R."/>
            <person name="Binder M."/>
            <person name="Bloem J."/>
            <person name="Labutti K."/>
            <person name="Salamov A."/>
            <person name="Andreopoulos B."/>
            <person name="Baker S."/>
            <person name="Barry K."/>
            <person name="Bills G."/>
            <person name="Bluhm B."/>
            <person name="Cannon C."/>
            <person name="Castanera R."/>
            <person name="Culley D."/>
            <person name="Daum C."/>
            <person name="Ezra D."/>
            <person name="Gonzalez J."/>
            <person name="Henrissat B."/>
            <person name="Kuo A."/>
            <person name="Liang C."/>
            <person name="Lipzen A."/>
            <person name="Lutzoni F."/>
            <person name="Magnuson J."/>
            <person name="Mondo S."/>
            <person name="Nolan M."/>
            <person name="Ohm R."/>
            <person name="Pangilinan J."/>
            <person name="Park H.-J."/>
            <person name="Ramirez L."/>
            <person name="Alfaro M."/>
            <person name="Sun H."/>
            <person name="Tritt A."/>
            <person name="Yoshinaga Y."/>
            <person name="Zwiers L.-H."/>
            <person name="Turgeon B."/>
            <person name="Goodwin S."/>
            <person name="Spatafora J."/>
            <person name="Crous P."/>
            <person name="Grigoriev I."/>
        </authorList>
    </citation>
    <scope>NUCLEOTIDE SEQUENCE</scope>
    <source>
        <strain evidence="1">CBS 133067</strain>
    </source>
</reference>
<comment type="caution">
    <text evidence="1">The sequence shown here is derived from an EMBL/GenBank/DDBJ whole genome shotgun (WGS) entry which is preliminary data.</text>
</comment>
<name>A0A9P4IQF1_9PEZI</name>